<comment type="function">
    <text evidence="10">Part of the ABC transporter complex hrt involved in hemin import. Responsible for the translocation of the substrate across the membrane.</text>
</comment>
<evidence type="ECO:0000256" key="3">
    <source>
        <dbReference type="ARBA" id="ARBA00011131"/>
    </source>
</evidence>
<evidence type="ECO:0000256" key="5">
    <source>
        <dbReference type="ARBA" id="ARBA00022448"/>
    </source>
</evidence>
<comment type="similarity">
    <text evidence="2">Belongs to the ABC-4 integral membrane protein family. HrtB subfamily.</text>
</comment>
<keyword evidence="9 11" id="KW-0472">Membrane</keyword>
<protein>
    <recommendedName>
        <fullName evidence="4">Putative hemin transport system permease protein HrtB</fullName>
    </recommendedName>
</protein>
<keyword evidence="7 11" id="KW-0812">Transmembrane</keyword>
<dbReference type="PANTHER" id="PTHR43738">
    <property type="entry name" value="ABC TRANSPORTER, MEMBRANE PROTEIN"/>
    <property type="match status" value="1"/>
</dbReference>
<name>A0ABS6T8P2_9ENTE</name>
<dbReference type="InterPro" id="IPR003838">
    <property type="entry name" value="ABC3_permease_C"/>
</dbReference>
<evidence type="ECO:0000259" key="12">
    <source>
        <dbReference type="Pfam" id="PF02687"/>
    </source>
</evidence>
<organism evidence="13 14">
    <name type="scientific">Enterococcus alishanensis</name>
    <dbReference type="NCBI Taxonomy" id="1303817"/>
    <lineage>
        <taxon>Bacteria</taxon>
        <taxon>Bacillati</taxon>
        <taxon>Bacillota</taxon>
        <taxon>Bacilli</taxon>
        <taxon>Lactobacillales</taxon>
        <taxon>Enterococcaceae</taxon>
        <taxon>Enterococcus</taxon>
    </lineage>
</organism>
<keyword evidence="5" id="KW-0813">Transport</keyword>
<feature type="domain" description="ABC3 transporter permease C-terminal" evidence="12">
    <location>
        <begin position="242"/>
        <end position="353"/>
    </location>
</feature>
<evidence type="ECO:0000256" key="4">
    <source>
        <dbReference type="ARBA" id="ARBA00016962"/>
    </source>
</evidence>
<evidence type="ECO:0000256" key="9">
    <source>
        <dbReference type="ARBA" id="ARBA00023136"/>
    </source>
</evidence>
<evidence type="ECO:0000256" key="7">
    <source>
        <dbReference type="ARBA" id="ARBA00022692"/>
    </source>
</evidence>
<accession>A0ABS6T8P2</accession>
<dbReference type="Proteomes" id="UP000774130">
    <property type="component" value="Unassembled WGS sequence"/>
</dbReference>
<evidence type="ECO:0000313" key="13">
    <source>
        <dbReference type="EMBL" id="MBV7389260.1"/>
    </source>
</evidence>
<reference evidence="13 14" key="1">
    <citation type="submission" date="2021-06" db="EMBL/GenBank/DDBJ databases">
        <title>Enterococcus alishanensis sp. nov., a novel lactic acid bacterium isolated from fresh coffee beans.</title>
        <authorList>
            <person name="Chen Y.-S."/>
        </authorList>
    </citation>
    <scope>NUCLEOTIDE SEQUENCE [LARGE SCALE GENOMIC DNA]</scope>
    <source>
        <strain evidence="13 14">ALS3</strain>
    </source>
</reference>
<feature type="transmembrane region" description="Helical" evidence="11">
    <location>
        <begin position="243"/>
        <end position="261"/>
    </location>
</feature>
<keyword evidence="8 11" id="KW-1133">Transmembrane helix</keyword>
<evidence type="ECO:0000256" key="1">
    <source>
        <dbReference type="ARBA" id="ARBA00004651"/>
    </source>
</evidence>
<keyword evidence="14" id="KW-1185">Reference proteome</keyword>
<dbReference type="EMBL" id="JAHUZB010000001">
    <property type="protein sequence ID" value="MBV7389260.1"/>
    <property type="molecule type" value="Genomic_DNA"/>
</dbReference>
<evidence type="ECO:0000256" key="2">
    <source>
        <dbReference type="ARBA" id="ARBA00008697"/>
    </source>
</evidence>
<proteinExistence type="inferred from homology"/>
<dbReference type="InterPro" id="IPR051125">
    <property type="entry name" value="ABC-4/HrtB_transporter"/>
</dbReference>
<comment type="subcellular location">
    <subcellularLocation>
        <location evidence="1">Cell membrane</location>
        <topology evidence="1">Multi-pass membrane protein</topology>
    </subcellularLocation>
</comment>
<sequence length="360" mass="38782">MFLAWKEMRYSKLRFSLIIGIMILVGYVVFMLSGLANGLADGHKKAIVDWDATSIILSEDSNKIASASQLTQGDLERVTADQKAAVGMTSGAIEEKGSSKKTNISIFAAEKNSFVVPDVIKGKKYQQDNQIIISQNLADDGYKIGDQINIGSSQTFKIVGISKATTYSVVPVVYMNLNAFTNLKYGNQPFTSDATKPINLIAVKGKSSLQQVNGATKLQKLSLATFIENLPGFSAESLTLNTMIYFLFVVVAAIIGIFMYVMTLQKTAIFGVMKAQGIGTKYLVRSILAQALIVGVFGVVVAIVLSGLTSLVLPAAMPFTVNWMQWGIYSVILVIVAMLGGLFSVRTVTKVDPITAIGGE</sequence>
<dbReference type="PANTHER" id="PTHR43738:SF1">
    <property type="entry name" value="HEMIN TRANSPORT SYSTEM PERMEASE PROTEIN HRTB-RELATED"/>
    <property type="match status" value="1"/>
</dbReference>
<gene>
    <name evidence="13" type="ORF">KUA55_01095</name>
</gene>
<keyword evidence="6" id="KW-1003">Cell membrane</keyword>
<dbReference type="RefSeq" id="WP_218324327.1">
    <property type="nucleotide sequence ID" value="NZ_JAHUZB010000001.1"/>
</dbReference>
<comment type="subunit">
    <text evidence="3">The complex is composed of two ATP-binding proteins (HrtA), two transmembrane proteins (HrtB) and a solute-binding protein.</text>
</comment>
<evidence type="ECO:0000256" key="10">
    <source>
        <dbReference type="ARBA" id="ARBA00024973"/>
    </source>
</evidence>
<evidence type="ECO:0000256" key="6">
    <source>
        <dbReference type="ARBA" id="ARBA00022475"/>
    </source>
</evidence>
<feature type="transmembrane region" description="Helical" evidence="11">
    <location>
        <begin position="15"/>
        <end position="36"/>
    </location>
</feature>
<dbReference type="Pfam" id="PF02687">
    <property type="entry name" value="FtsX"/>
    <property type="match status" value="1"/>
</dbReference>
<evidence type="ECO:0000256" key="11">
    <source>
        <dbReference type="SAM" id="Phobius"/>
    </source>
</evidence>
<comment type="caution">
    <text evidence="13">The sequence shown here is derived from an EMBL/GenBank/DDBJ whole genome shotgun (WGS) entry which is preliminary data.</text>
</comment>
<feature type="transmembrane region" description="Helical" evidence="11">
    <location>
        <begin position="326"/>
        <end position="345"/>
    </location>
</feature>
<feature type="transmembrane region" description="Helical" evidence="11">
    <location>
        <begin position="282"/>
        <end position="306"/>
    </location>
</feature>
<evidence type="ECO:0000256" key="8">
    <source>
        <dbReference type="ARBA" id="ARBA00022989"/>
    </source>
</evidence>
<evidence type="ECO:0000313" key="14">
    <source>
        <dbReference type="Proteomes" id="UP000774130"/>
    </source>
</evidence>